<organism evidence="8 9">
    <name type="scientific">Actinoplanes awajinensis subsp. mycoplanecinus</name>
    <dbReference type="NCBI Taxonomy" id="135947"/>
    <lineage>
        <taxon>Bacteria</taxon>
        <taxon>Bacillati</taxon>
        <taxon>Actinomycetota</taxon>
        <taxon>Actinomycetes</taxon>
        <taxon>Micromonosporales</taxon>
        <taxon>Micromonosporaceae</taxon>
        <taxon>Actinoplanes</taxon>
    </lineage>
</organism>
<dbReference type="GO" id="GO:0022857">
    <property type="term" value="F:transmembrane transporter activity"/>
    <property type="evidence" value="ECO:0007669"/>
    <property type="project" value="InterPro"/>
</dbReference>
<dbReference type="PROSITE" id="PS50850">
    <property type="entry name" value="MFS"/>
    <property type="match status" value="1"/>
</dbReference>
<feature type="transmembrane region" description="Helical" evidence="6">
    <location>
        <begin position="268"/>
        <end position="286"/>
    </location>
</feature>
<dbReference type="Pfam" id="PF07690">
    <property type="entry name" value="MFS_1"/>
    <property type="match status" value="1"/>
</dbReference>
<evidence type="ECO:0000256" key="6">
    <source>
        <dbReference type="SAM" id="Phobius"/>
    </source>
</evidence>
<feature type="transmembrane region" description="Helical" evidence="6">
    <location>
        <begin position="292"/>
        <end position="315"/>
    </location>
</feature>
<evidence type="ECO:0000256" key="5">
    <source>
        <dbReference type="ARBA" id="ARBA00023136"/>
    </source>
</evidence>
<evidence type="ECO:0000256" key="1">
    <source>
        <dbReference type="ARBA" id="ARBA00004651"/>
    </source>
</evidence>
<dbReference type="PANTHER" id="PTHR43124">
    <property type="entry name" value="PURINE EFFLUX PUMP PBUE"/>
    <property type="match status" value="1"/>
</dbReference>
<evidence type="ECO:0000256" key="4">
    <source>
        <dbReference type="ARBA" id="ARBA00022989"/>
    </source>
</evidence>
<keyword evidence="2" id="KW-1003">Cell membrane</keyword>
<feature type="transmembrane region" description="Helical" evidence="6">
    <location>
        <begin position="45"/>
        <end position="66"/>
    </location>
</feature>
<protein>
    <recommendedName>
        <fullName evidence="7">Major facilitator superfamily (MFS) profile domain-containing protein</fullName>
    </recommendedName>
</protein>
<sequence>MRRPRVGLLTLTAAAFLSVTTEMLPTGLLPAIGESFDVPVSRVGLLVTAYALMVAVFAASIGAATVRIPRRRLLTLALVGYAITNGATAIAGSFGVALAARVAGGIVHGLFWAIAAGYAARLVPPDRIGRAATFVFAGGTVAFVAGVPAGTSLGELVGWRTTFGLFAGLFALLAVAVRWLLPALPGAEAGSVVRLRTVLRLPGIATVVATTVVINLGFYTFYTYVAPFLRQAGVSETAIGPALLVYGVANGVGLFLAGVIVDRRPRSGIVTSVSLLIAALVLASVAGSSVPALLALAVCGLAGGTMPVFLQAAALRVAPAAPDAASGLTAAAFNVGIGGGALLGSATIGVGGVPGLAVVGALLAAAALAVVVFGSRLAFPPRPA</sequence>
<feature type="transmembrane region" description="Helical" evidence="6">
    <location>
        <begin position="356"/>
        <end position="379"/>
    </location>
</feature>
<keyword evidence="9" id="KW-1185">Reference proteome</keyword>
<dbReference type="InterPro" id="IPR036259">
    <property type="entry name" value="MFS_trans_sf"/>
</dbReference>
<feature type="transmembrane region" description="Helical" evidence="6">
    <location>
        <begin position="98"/>
        <end position="119"/>
    </location>
</feature>
<dbReference type="EMBL" id="LLZH01000298">
    <property type="protein sequence ID" value="KUL27564.1"/>
    <property type="molecule type" value="Genomic_DNA"/>
</dbReference>
<dbReference type="CDD" id="cd17324">
    <property type="entry name" value="MFS_NepI_like"/>
    <property type="match status" value="1"/>
</dbReference>
<evidence type="ECO:0000256" key="3">
    <source>
        <dbReference type="ARBA" id="ARBA00022692"/>
    </source>
</evidence>
<feature type="transmembrane region" description="Helical" evidence="6">
    <location>
        <begin position="163"/>
        <end position="181"/>
    </location>
</feature>
<gene>
    <name evidence="8" type="ORF">ADL15_35305</name>
</gene>
<dbReference type="Proteomes" id="UP000053244">
    <property type="component" value="Unassembled WGS sequence"/>
</dbReference>
<reference evidence="8 9" key="1">
    <citation type="submission" date="2015-10" db="EMBL/GenBank/DDBJ databases">
        <authorList>
            <person name="Gilbert D.G."/>
        </authorList>
    </citation>
    <scope>NUCLEOTIDE SEQUENCE [LARGE SCALE GENOMIC DNA]</scope>
    <source>
        <strain evidence="8 9">NRRL B-16712</strain>
    </source>
</reference>
<keyword evidence="4 6" id="KW-1133">Transmembrane helix</keyword>
<dbReference type="SUPFAM" id="SSF103473">
    <property type="entry name" value="MFS general substrate transporter"/>
    <property type="match status" value="1"/>
</dbReference>
<name>A0A117MNT1_9ACTN</name>
<evidence type="ECO:0000256" key="2">
    <source>
        <dbReference type="ARBA" id="ARBA00022475"/>
    </source>
</evidence>
<dbReference type="InterPro" id="IPR020846">
    <property type="entry name" value="MFS_dom"/>
</dbReference>
<keyword evidence="3 6" id="KW-0812">Transmembrane</keyword>
<dbReference type="Gene3D" id="1.20.1250.20">
    <property type="entry name" value="MFS general substrate transporter like domains"/>
    <property type="match status" value="1"/>
</dbReference>
<feature type="transmembrane region" description="Helical" evidence="6">
    <location>
        <begin position="242"/>
        <end position="261"/>
    </location>
</feature>
<feature type="transmembrane region" description="Helical" evidence="6">
    <location>
        <begin position="327"/>
        <end position="350"/>
    </location>
</feature>
<feature type="transmembrane region" description="Helical" evidence="6">
    <location>
        <begin position="131"/>
        <end position="151"/>
    </location>
</feature>
<evidence type="ECO:0000313" key="8">
    <source>
        <dbReference type="EMBL" id="KUL27564.1"/>
    </source>
</evidence>
<proteinExistence type="predicted"/>
<comment type="subcellular location">
    <subcellularLocation>
        <location evidence="1">Cell membrane</location>
        <topology evidence="1">Multi-pass membrane protein</topology>
    </subcellularLocation>
</comment>
<dbReference type="AlphaFoldDB" id="A0A117MNT1"/>
<dbReference type="InterPro" id="IPR050189">
    <property type="entry name" value="MFS_Efflux_Transporters"/>
</dbReference>
<dbReference type="GO" id="GO:0005886">
    <property type="term" value="C:plasma membrane"/>
    <property type="evidence" value="ECO:0007669"/>
    <property type="project" value="UniProtKB-SubCell"/>
</dbReference>
<accession>A0A117MNT1</accession>
<dbReference type="InterPro" id="IPR011701">
    <property type="entry name" value="MFS"/>
</dbReference>
<feature type="transmembrane region" description="Helical" evidence="6">
    <location>
        <begin position="73"/>
        <end position="92"/>
    </location>
</feature>
<feature type="domain" description="Major facilitator superfamily (MFS) profile" evidence="7">
    <location>
        <begin position="7"/>
        <end position="378"/>
    </location>
</feature>
<evidence type="ECO:0000313" key="9">
    <source>
        <dbReference type="Proteomes" id="UP000053244"/>
    </source>
</evidence>
<feature type="transmembrane region" description="Helical" evidence="6">
    <location>
        <begin position="201"/>
        <end position="222"/>
    </location>
</feature>
<dbReference type="PANTHER" id="PTHR43124:SF3">
    <property type="entry name" value="CHLORAMPHENICOL EFFLUX PUMP RV0191"/>
    <property type="match status" value="1"/>
</dbReference>
<keyword evidence="5 6" id="KW-0472">Membrane</keyword>
<evidence type="ECO:0000259" key="7">
    <source>
        <dbReference type="PROSITE" id="PS50850"/>
    </source>
</evidence>
<comment type="caution">
    <text evidence="8">The sequence shown here is derived from an EMBL/GenBank/DDBJ whole genome shotgun (WGS) entry which is preliminary data.</text>
</comment>